<dbReference type="AlphaFoldDB" id="A0A5C8P5Q7"/>
<dbReference type="InterPro" id="IPR007922">
    <property type="entry name" value="DciA-like"/>
</dbReference>
<name>A0A5C8P5Q7_9BURK</name>
<organism evidence="2 3">
    <name type="scientific">Zeimonas arvi</name>
    <dbReference type="NCBI Taxonomy" id="2498847"/>
    <lineage>
        <taxon>Bacteria</taxon>
        <taxon>Pseudomonadati</taxon>
        <taxon>Pseudomonadota</taxon>
        <taxon>Betaproteobacteria</taxon>
        <taxon>Burkholderiales</taxon>
        <taxon>Burkholderiaceae</taxon>
        <taxon>Zeimonas</taxon>
    </lineage>
</organism>
<gene>
    <name evidence="2" type="ORF">FHP08_04150</name>
</gene>
<dbReference type="EMBL" id="VDUY01000001">
    <property type="protein sequence ID" value="TXL68880.1"/>
    <property type="molecule type" value="Genomic_DNA"/>
</dbReference>
<keyword evidence="3" id="KW-1185">Reference proteome</keyword>
<dbReference type="Pfam" id="PF05258">
    <property type="entry name" value="DciA"/>
    <property type="match status" value="1"/>
</dbReference>
<reference evidence="2 3" key="1">
    <citation type="submission" date="2019-06" db="EMBL/GenBank/DDBJ databases">
        <title>Quisquiliibacterium sp. nov., isolated from a maize field.</title>
        <authorList>
            <person name="Lin S.-Y."/>
            <person name="Tsai C.-F."/>
            <person name="Young C.-C."/>
        </authorList>
    </citation>
    <scope>NUCLEOTIDE SEQUENCE [LARGE SCALE GENOMIC DNA]</scope>
    <source>
        <strain evidence="2 3">CC-CFT501</strain>
    </source>
</reference>
<proteinExistence type="predicted"/>
<evidence type="ECO:0000313" key="3">
    <source>
        <dbReference type="Proteomes" id="UP000321548"/>
    </source>
</evidence>
<feature type="region of interest" description="Disordered" evidence="1">
    <location>
        <begin position="135"/>
        <end position="155"/>
    </location>
</feature>
<protein>
    <submittedName>
        <fullName evidence="2">DUF721 domain-containing protein</fullName>
    </submittedName>
</protein>
<evidence type="ECO:0000256" key="1">
    <source>
        <dbReference type="SAM" id="MobiDB-lite"/>
    </source>
</evidence>
<comment type="caution">
    <text evidence="2">The sequence shown here is derived from an EMBL/GenBank/DDBJ whole genome shotgun (WGS) entry which is preliminary data.</text>
</comment>
<dbReference type="Proteomes" id="UP000321548">
    <property type="component" value="Unassembled WGS sequence"/>
</dbReference>
<feature type="region of interest" description="Disordered" evidence="1">
    <location>
        <begin position="1"/>
        <end position="40"/>
    </location>
</feature>
<evidence type="ECO:0000313" key="2">
    <source>
        <dbReference type="EMBL" id="TXL68880.1"/>
    </source>
</evidence>
<accession>A0A5C8P5Q7</accession>
<sequence>MESSTRARAARGRAILARTILPPPSRGPAQPPGMPFQEARPPMQARFSRPVLTWLDRDPAFRQLARQLDDLVALQRVLHKASGGAPVTVSGLADGTLTVVVPGAAWASRLRQVEPSLVAALAREGVRVQRLKIRPRRQAEAAAPPRAPKKPPPPEALAALAALRAEAGAPALQQALARMLARHGAGSPLRPEAVRR</sequence>
<feature type="compositionally biased region" description="Pro residues" evidence="1">
    <location>
        <begin position="21"/>
        <end position="34"/>
    </location>
</feature>